<comment type="function">
    <text evidence="8">Uptake of L-lactate across the membrane. Can also transport D-lactate and glycolate.</text>
</comment>
<dbReference type="NCBIfam" id="TIGR00795">
    <property type="entry name" value="lctP"/>
    <property type="match status" value="1"/>
</dbReference>
<feature type="transmembrane region" description="Helical" evidence="8">
    <location>
        <begin position="234"/>
        <end position="254"/>
    </location>
</feature>
<feature type="transmembrane region" description="Helical" evidence="8">
    <location>
        <begin position="559"/>
        <end position="575"/>
    </location>
</feature>
<dbReference type="EMBL" id="QTUJ01000001">
    <property type="protein sequence ID" value="REF71723.1"/>
    <property type="molecule type" value="Genomic_DNA"/>
</dbReference>
<evidence type="ECO:0000256" key="4">
    <source>
        <dbReference type="ARBA" id="ARBA00022475"/>
    </source>
</evidence>
<comment type="similarity">
    <text evidence="2 8">Belongs to the lactate permease family.</text>
</comment>
<feature type="transmembrane region" description="Helical" evidence="8">
    <location>
        <begin position="260"/>
        <end position="277"/>
    </location>
</feature>
<gene>
    <name evidence="9" type="ORF">BDD41_0179</name>
</gene>
<feature type="transmembrane region" description="Helical" evidence="8">
    <location>
        <begin position="366"/>
        <end position="387"/>
    </location>
</feature>
<dbReference type="Proteomes" id="UP000256941">
    <property type="component" value="Unassembled WGS sequence"/>
</dbReference>
<comment type="caution">
    <text evidence="8">Lacks conserved residue(s) required for the propagation of feature annotation.</text>
</comment>
<feature type="transmembrane region" description="Helical" evidence="8">
    <location>
        <begin position="6"/>
        <end position="25"/>
    </location>
</feature>
<feature type="transmembrane region" description="Helical" evidence="8">
    <location>
        <begin position="61"/>
        <end position="82"/>
    </location>
</feature>
<dbReference type="GO" id="GO:0015129">
    <property type="term" value="F:lactate transmembrane transporter activity"/>
    <property type="evidence" value="ECO:0007669"/>
    <property type="project" value="UniProtKB-UniRule"/>
</dbReference>
<feature type="transmembrane region" description="Helical" evidence="8">
    <location>
        <begin position="158"/>
        <end position="179"/>
    </location>
</feature>
<comment type="caution">
    <text evidence="9">The sequence shown here is derived from an EMBL/GenBank/DDBJ whole genome shotgun (WGS) entry which is preliminary data.</text>
</comment>
<feature type="transmembrane region" description="Helical" evidence="8">
    <location>
        <begin position="323"/>
        <end position="346"/>
    </location>
</feature>
<evidence type="ECO:0000256" key="8">
    <source>
        <dbReference type="RuleBase" id="RU365092"/>
    </source>
</evidence>
<feature type="transmembrane region" description="Helical" evidence="8">
    <location>
        <begin position="199"/>
        <end position="222"/>
    </location>
</feature>
<evidence type="ECO:0000256" key="5">
    <source>
        <dbReference type="ARBA" id="ARBA00022692"/>
    </source>
</evidence>
<sequence>MAGLITFILALLPIATVFVLLVVLAKSAKFSMLVAYLVTAATALLIWGTELNKVLGATVNGAVTAVSLLYIVFGAILMLYTLEESGGIRSIRAGFTSISPDRRVQAIIIAWLFGSLIEGASGFGTPAAIAAPLLVAIGFPAMAAVMVTLIIQSTPVSFGAVGTPILVGVRTGLADQQIVEATIAPMAFGDYLLEIAVKVATIHGLIGFLIPLILVGMLTRFFGANRSFAEGFRIWKFALFAGLAFTVPYYLIAATLGPEFPSLLGGIVGLMIVVPAAKRGFLIPRESFDFPPRRDWNDNWVGKLDDLEDHNAHKPVMPLVKAWAPYVFVVALLVITRSIAPIKAWLTSPEMTIAFRDLFGSGINASVQVLFLPGTILILASLFTFVLHGMSGRDYGRALKASGTTMIAAAPALLLAVPMVQVFLNSASDSYASMPIVLAQGVSSVVGDAWPMFAPLIGAMGAFVAGSNTVSNMMFSLFQFSTAEQIGLGAAGAGTVVALQAIGGAAGNMICVHNVVAASATVGLTDREGAIIRQTLIPMAYYVVQGGLIGFALLTGNPMWWVAAAIWAGAVLFFMSRNRGPRPDTVAN</sequence>
<dbReference type="AlphaFoldDB" id="A0A3D9XRJ8"/>
<keyword evidence="8" id="KW-0997">Cell inner membrane</keyword>
<dbReference type="PANTHER" id="PTHR30003:SF0">
    <property type="entry name" value="GLYCOLATE PERMEASE GLCA-RELATED"/>
    <property type="match status" value="1"/>
</dbReference>
<evidence type="ECO:0000256" key="7">
    <source>
        <dbReference type="ARBA" id="ARBA00023136"/>
    </source>
</evidence>
<keyword evidence="6 8" id="KW-1133">Transmembrane helix</keyword>
<evidence type="ECO:0000313" key="10">
    <source>
        <dbReference type="Proteomes" id="UP000256941"/>
    </source>
</evidence>
<proteinExistence type="inferred from homology"/>
<dbReference type="GO" id="GO:0015295">
    <property type="term" value="F:solute:proton symporter activity"/>
    <property type="evidence" value="ECO:0007669"/>
    <property type="project" value="TreeGrafter"/>
</dbReference>
<dbReference type="InterPro" id="IPR003804">
    <property type="entry name" value="Lactate_perm"/>
</dbReference>
<organism evidence="9 10">
    <name type="scientific">Paracoccus versutus</name>
    <name type="common">Thiobacillus versutus</name>
    <dbReference type="NCBI Taxonomy" id="34007"/>
    <lineage>
        <taxon>Bacteria</taxon>
        <taxon>Pseudomonadati</taxon>
        <taxon>Pseudomonadota</taxon>
        <taxon>Alphaproteobacteria</taxon>
        <taxon>Rhodobacterales</taxon>
        <taxon>Paracoccaceae</taxon>
        <taxon>Paracoccus</taxon>
    </lineage>
</organism>
<dbReference type="GO" id="GO:0005886">
    <property type="term" value="C:plasma membrane"/>
    <property type="evidence" value="ECO:0007669"/>
    <property type="project" value="UniProtKB-SubCell"/>
</dbReference>
<comment type="subcellular location">
    <subcellularLocation>
        <location evidence="8">Cell inner membrane</location>
        <topology evidence="8">Multi-pass membrane protein</topology>
    </subcellularLocation>
    <subcellularLocation>
        <location evidence="1">Cell membrane</location>
        <topology evidence="1">Multi-pass membrane protein</topology>
    </subcellularLocation>
</comment>
<feature type="transmembrane region" description="Helical" evidence="8">
    <location>
        <begin position="452"/>
        <end position="470"/>
    </location>
</feature>
<feature type="transmembrane region" description="Helical" evidence="8">
    <location>
        <begin position="129"/>
        <end position="151"/>
    </location>
</feature>
<dbReference type="RefSeq" id="WP_036759893.1">
    <property type="nucleotide sequence ID" value="NZ_CP038196.1"/>
</dbReference>
<dbReference type="Pfam" id="PF02652">
    <property type="entry name" value="Lactate_perm"/>
    <property type="match status" value="1"/>
</dbReference>
<feature type="transmembrane region" description="Helical" evidence="8">
    <location>
        <begin position="399"/>
        <end position="424"/>
    </location>
</feature>
<evidence type="ECO:0000256" key="2">
    <source>
        <dbReference type="ARBA" id="ARBA00010100"/>
    </source>
</evidence>
<keyword evidence="4" id="KW-1003">Cell membrane</keyword>
<evidence type="ECO:0000256" key="1">
    <source>
        <dbReference type="ARBA" id="ARBA00004651"/>
    </source>
</evidence>
<reference evidence="9 10" key="1">
    <citation type="submission" date="2018-08" db="EMBL/GenBank/DDBJ databases">
        <title>Genomic Encyclopedia of Archaeal and Bacterial Type Strains, Phase II (KMG-II): from individual species to whole genera.</title>
        <authorList>
            <person name="Goeker M."/>
        </authorList>
    </citation>
    <scope>NUCLEOTIDE SEQUENCE [LARGE SCALE GENOMIC DNA]</scope>
    <source>
        <strain evidence="9 10">DSM 17099</strain>
    </source>
</reference>
<name>A0A3D9XRJ8_PARVE</name>
<dbReference type="PANTHER" id="PTHR30003">
    <property type="entry name" value="L-LACTATE PERMEASE"/>
    <property type="match status" value="1"/>
</dbReference>
<accession>A0A3D9XRJ8</accession>
<keyword evidence="5 8" id="KW-0812">Transmembrane</keyword>
<feature type="transmembrane region" description="Helical" evidence="8">
    <location>
        <begin position="103"/>
        <end position="123"/>
    </location>
</feature>
<evidence type="ECO:0000256" key="6">
    <source>
        <dbReference type="ARBA" id="ARBA00022989"/>
    </source>
</evidence>
<feature type="transmembrane region" description="Helical" evidence="8">
    <location>
        <begin position="536"/>
        <end position="553"/>
    </location>
</feature>
<evidence type="ECO:0000256" key="3">
    <source>
        <dbReference type="ARBA" id="ARBA00022448"/>
    </source>
</evidence>
<keyword evidence="3 8" id="KW-0813">Transport</keyword>
<feature type="transmembrane region" description="Helical" evidence="8">
    <location>
        <begin position="32"/>
        <end position="49"/>
    </location>
</feature>
<protein>
    <recommendedName>
        <fullName evidence="8">L-lactate permease</fullName>
    </recommendedName>
</protein>
<evidence type="ECO:0000313" key="9">
    <source>
        <dbReference type="EMBL" id="REF71723.1"/>
    </source>
</evidence>
<keyword evidence="7 8" id="KW-0472">Membrane</keyword>